<evidence type="ECO:0000313" key="1">
    <source>
        <dbReference type="EMBL" id="CAF2139387.1"/>
    </source>
</evidence>
<dbReference type="EMBL" id="HG994356">
    <property type="protein sequence ID" value="CAF2139387.1"/>
    <property type="molecule type" value="Genomic_DNA"/>
</dbReference>
<name>A0A816WWR9_BRANA</name>
<accession>A0A816WWR9</accession>
<dbReference type="Proteomes" id="UP001295469">
    <property type="component" value="Chromosome A02"/>
</dbReference>
<sequence length="50" mass="5898">MIWNLWEDDQGESIKKTTFEPKLQTNDVGLSLGQKKSIRDLSEFRIRTML</sequence>
<reference evidence="1" key="1">
    <citation type="submission" date="2021-01" db="EMBL/GenBank/DDBJ databases">
        <authorList>
            <consortium name="Genoscope - CEA"/>
            <person name="William W."/>
        </authorList>
    </citation>
    <scope>NUCLEOTIDE SEQUENCE</scope>
</reference>
<proteinExistence type="predicted"/>
<organism evidence="1">
    <name type="scientific">Brassica napus</name>
    <name type="common">Rape</name>
    <dbReference type="NCBI Taxonomy" id="3708"/>
    <lineage>
        <taxon>Eukaryota</taxon>
        <taxon>Viridiplantae</taxon>
        <taxon>Streptophyta</taxon>
        <taxon>Embryophyta</taxon>
        <taxon>Tracheophyta</taxon>
        <taxon>Spermatophyta</taxon>
        <taxon>Magnoliopsida</taxon>
        <taxon>eudicotyledons</taxon>
        <taxon>Gunneridae</taxon>
        <taxon>Pentapetalae</taxon>
        <taxon>rosids</taxon>
        <taxon>malvids</taxon>
        <taxon>Brassicales</taxon>
        <taxon>Brassicaceae</taxon>
        <taxon>Brassiceae</taxon>
        <taxon>Brassica</taxon>
    </lineage>
</organism>
<dbReference type="AlphaFoldDB" id="A0A816WWR9"/>
<protein>
    <submittedName>
        <fullName evidence="1">(rape) hypothetical protein</fullName>
    </submittedName>
</protein>
<gene>
    <name evidence="1" type="ORF">DARMORV10_A02P17160.1</name>
</gene>